<evidence type="ECO:0000313" key="2">
    <source>
        <dbReference type="Proteomes" id="UP000465778"/>
    </source>
</evidence>
<gene>
    <name evidence="1" type="ORF">KIS1582_2222</name>
</gene>
<dbReference type="Proteomes" id="UP000465778">
    <property type="component" value="Unassembled WGS sequence"/>
</dbReference>
<comment type="caution">
    <text evidence="1">The sequence shown here is derived from an EMBL/GenBank/DDBJ whole genome shotgun (WGS) entry which is preliminary data.</text>
</comment>
<name>A0A800MWW3_CYTFI</name>
<evidence type="ECO:0000313" key="1">
    <source>
        <dbReference type="EMBL" id="KAF0823977.1"/>
    </source>
</evidence>
<proteinExistence type="predicted"/>
<protein>
    <submittedName>
        <fullName evidence="1">Uncharacterized protein</fullName>
    </submittedName>
</protein>
<dbReference type="EMBL" id="VDEM01000021">
    <property type="protein sequence ID" value="KAF0823977.1"/>
    <property type="molecule type" value="Genomic_DNA"/>
</dbReference>
<accession>A0A800MWW3</accession>
<sequence length="38" mass="4588">MIPFYSFPLFSKFNDKNQYKKTAWLDQPAAMLLQLYTQ</sequence>
<dbReference type="AlphaFoldDB" id="A0A800MWW3"/>
<organism evidence="1 2">
    <name type="scientific">Cytobacillus firmus</name>
    <name type="common">Bacillus firmus</name>
    <dbReference type="NCBI Taxonomy" id="1399"/>
    <lineage>
        <taxon>Bacteria</taxon>
        <taxon>Bacillati</taxon>
        <taxon>Bacillota</taxon>
        <taxon>Bacilli</taxon>
        <taxon>Bacillales</taxon>
        <taxon>Bacillaceae</taxon>
        <taxon>Cytobacillus</taxon>
    </lineage>
</organism>
<reference evidence="1 2" key="1">
    <citation type="journal article" date="2020" name="G3 (Bethesda)">
        <title>Whole Genome Sequencing and Comparative Genomics of Two Nematicidal Bacillus Strains Reveals a Wide Range of Possible Virulence Factors.</title>
        <authorList>
            <person name="Susic N."/>
            <person name="Janezic S."/>
            <person name="Rupnik M."/>
            <person name="Geric Stare B."/>
        </authorList>
    </citation>
    <scope>NUCLEOTIDE SEQUENCE [LARGE SCALE GENOMIC DNA]</scope>
    <source>
        <strain evidence="1 2">I-1582</strain>
    </source>
</reference>